<dbReference type="SUPFAM" id="SSF50891">
    <property type="entry name" value="Cyclophilin-like"/>
    <property type="match status" value="1"/>
</dbReference>
<dbReference type="AlphaFoldDB" id="A0A149QVW6"/>
<dbReference type="GO" id="GO:0016787">
    <property type="term" value="F:hydrolase activity"/>
    <property type="evidence" value="ECO:0007669"/>
    <property type="project" value="UniProtKB-KW"/>
</dbReference>
<dbReference type="SUPFAM" id="SSF160467">
    <property type="entry name" value="PH0987 N-terminal domain-like"/>
    <property type="match status" value="1"/>
</dbReference>
<gene>
    <name evidence="5" type="ORF">AD929_06810</name>
</gene>
<reference evidence="5 6" key="1">
    <citation type="submission" date="2015-06" db="EMBL/GenBank/DDBJ databases">
        <title>Improved classification and identification of acetic acid bacteria using matrix-assisted laser desorption/ionization time-of-flight mass spectrometry; Gluconobacter nephelii and Gluconobacter uchimurae are later heterotypic synonyms of Gluconobacter japonicus and Gluconobacter oxydans, respectively.</title>
        <authorList>
            <person name="Li L."/>
            <person name="Cleenwerck I."/>
            <person name="De Vuyst L."/>
            <person name="Vandamme P."/>
        </authorList>
    </citation>
    <scope>NUCLEOTIDE SEQUENCE [LARGE SCALE GENOMIC DNA]</scope>
    <source>
        <strain evidence="5 6">LMG 1764</strain>
    </source>
</reference>
<proteinExistence type="predicted"/>
<dbReference type="InterPro" id="IPR029000">
    <property type="entry name" value="Cyclophilin-like_dom_sf"/>
</dbReference>
<keyword evidence="2 5" id="KW-0378">Hydrolase</keyword>
<dbReference type="Pfam" id="PF02682">
    <property type="entry name" value="CT_C_D"/>
    <property type="match status" value="1"/>
</dbReference>
<evidence type="ECO:0000259" key="4">
    <source>
        <dbReference type="SMART" id="SM00796"/>
    </source>
</evidence>
<dbReference type="RefSeq" id="WP_062495486.1">
    <property type="nucleotide sequence ID" value="NZ_LHZB01000110.1"/>
</dbReference>
<dbReference type="PATRIC" id="fig|442.7.peg.1342"/>
<evidence type="ECO:0000313" key="6">
    <source>
        <dbReference type="Proteomes" id="UP000075573"/>
    </source>
</evidence>
<name>A0A149QVW6_9PROT</name>
<dbReference type="NCBIfam" id="TIGR00370">
    <property type="entry name" value="5-oxoprolinase subunit PxpB"/>
    <property type="match status" value="1"/>
</dbReference>
<dbReference type="InterPro" id="IPR003833">
    <property type="entry name" value="CT_C_D"/>
</dbReference>
<evidence type="ECO:0000313" key="5">
    <source>
        <dbReference type="EMBL" id="KXV01411.1"/>
    </source>
</evidence>
<keyword evidence="1" id="KW-0547">Nucleotide-binding</keyword>
<dbReference type="SMART" id="SM00796">
    <property type="entry name" value="AHS1"/>
    <property type="match status" value="1"/>
</dbReference>
<dbReference type="EMBL" id="LHZB01000110">
    <property type="protein sequence ID" value="KXV01411.1"/>
    <property type="molecule type" value="Genomic_DNA"/>
</dbReference>
<comment type="caution">
    <text evidence="5">The sequence shown here is derived from an EMBL/GenBank/DDBJ whole genome shotgun (WGS) entry which is preliminary data.</text>
</comment>
<dbReference type="GO" id="GO:0005524">
    <property type="term" value="F:ATP binding"/>
    <property type="evidence" value="ECO:0007669"/>
    <property type="project" value="UniProtKB-KW"/>
</dbReference>
<keyword evidence="3" id="KW-0067">ATP-binding</keyword>
<evidence type="ECO:0000256" key="3">
    <source>
        <dbReference type="ARBA" id="ARBA00022840"/>
    </source>
</evidence>
<dbReference type="Proteomes" id="UP000075573">
    <property type="component" value="Unassembled WGS sequence"/>
</dbReference>
<dbReference type="Gene3D" id="2.40.100.10">
    <property type="entry name" value="Cyclophilin-like"/>
    <property type="match status" value="1"/>
</dbReference>
<dbReference type="PANTHER" id="PTHR34698">
    <property type="entry name" value="5-OXOPROLINASE SUBUNIT B"/>
    <property type="match status" value="1"/>
</dbReference>
<feature type="domain" description="Carboxyltransferase" evidence="4">
    <location>
        <begin position="2"/>
        <end position="201"/>
    </location>
</feature>
<dbReference type="InterPro" id="IPR010016">
    <property type="entry name" value="PxpB"/>
</dbReference>
<evidence type="ECO:0000256" key="1">
    <source>
        <dbReference type="ARBA" id="ARBA00022741"/>
    </source>
</evidence>
<evidence type="ECO:0000256" key="2">
    <source>
        <dbReference type="ARBA" id="ARBA00022801"/>
    </source>
</evidence>
<accession>A0A149QVW6</accession>
<dbReference type="PANTHER" id="PTHR34698:SF2">
    <property type="entry name" value="5-OXOPROLINASE SUBUNIT B"/>
    <property type="match status" value="1"/>
</dbReference>
<sequence length="213" mass="23016">MTRIHMAGAGGLLLDAADGAFSDMTQRRIWATSRELNARADIVQTIPGVNNLLVMFDAAETDPATMETLLRDVWTQASADEIPTREIVVPVIYGGTFGEDLALVARFANLTEEETIEVHMAGRYSVAAIGAMAGFVYLTGLDSRLAIPRRDSPRLRVEEGAVVIGGGHAGMMPCTSPSGWHILGRTDLCLFDAFRPEPGLLRLGDTVRFVRAS</sequence>
<organism evidence="5 6">
    <name type="scientific">Gluconobacter potus</name>
    <dbReference type="NCBI Taxonomy" id="2724927"/>
    <lineage>
        <taxon>Bacteria</taxon>
        <taxon>Pseudomonadati</taxon>
        <taxon>Pseudomonadota</taxon>
        <taxon>Alphaproteobacteria</taxon>
        <taxon>Acetobacterales</taxon>
        <taxon>Acetobacteraceae</taxon>
        <taxon>Gluconobacter</taxon>
    </lineage>
</organism>
<protein>
    <submittedName>
        <fullName evidence="5">Allophanate hydrolase</fullName>
    </submittedName>
</protein>